<feature type="transmembrane region" description="Helical" evidence="8">
    <location>
        <begin position="165"/>
        <end position="190"/>
    </location>
</feature>
<organism evidence="10 11">
    <name type="scientific">Mesorhizobium cantuariense</name>
    <dbReference type="NCBI Taxonomy" id="1300275"/>
    <lineage>
        <taxon>Bacteria</taxon>
        <taxon>Pseudomonadati</taxon>
        <taxon>Pseudomonadota</taxon>
        <taxon>Alphaproteobacteria</taxon>
        <taxon>Hyphomicrobiales</taxon>
        <taxon>Phyllobacteriaceae</taxon>
        <taxon>Mesorhizobium</taxon>
    </lineage>
</organism>
<keyword evidence="11" id="KW-1185">Reference proteome</keyword>
<keyword evidence="4" id="KW-1003">Cell membrane</keyword>
<keyword evidence="6 8" id="KW-1133">Transmembrane helix</keyword>
<dbReference type="RefSeq" id="WP_378981730.1">
    <property type="nucleotide sequence ID" value="NZ_JBHRVD010000001.1"/>
</dbReference>
<evidence type="ECO:0000256" key="8">
    <source>
        <dbReference type="RuleBase" id="RU363032"/>
    </source>
</evidence>
<reference evidence="11" key="1">
    <citation type="journal article" date="2019" name="Int. J. Syst. Evol. Microbiol.">
        <title>The Global Catalogue of Microorganisms (GCM) 10K type strain sequencing project: providing services to taxonomists for standard genome sequencing and annotation.</title>
        <authorList>
            <consortium name="The Broad Institute Genomics Platform"/>
            <consortium name="The Broad Institute Genome Sequencing Center for Infectious Disease"/>
            <person name="Wu L."/>
            <person name="Ma J."/>
        </authorList>
    </citation>
    <scope>NUCLEOTIDE SEQUENCE [LARGE SCALE GENOMIC DNA]</scope>
    <source>
        <strain evidence="11">ICMP 19515</strain>
    </source>
</reference>
<keyword evidence="3 8" id="KW-0813">Transport</keyword>
<dbReference type="Proteomes" id="UP001595648">
    <property type="component" value="Unassembled WGS sequence"/>
</dbReference>
<dbReference type="InterPro" id="IPR035906">
    <property type="entry name" value="MetI-like_sf"/>
</dbReference>
<comment type="caution">
    <text evidence="10">The sequence shown here is derived from an EMBL/GenBank/DDBJ whole genome shotgun (WGS) entry which is preliminary data.</text>
</comment>
<evidence type="ECO:0000256" key="4">
    <source>
        <dbReference type="ARBA" id="ARBA00022475"/>
    </source>
</evidence>
<dbReference type="SUPFAM" id="SSF161098">
    <property type="entry name" value="MetI-like"/>
    <property type="match status" value="1"/>
</dbReference>
<proteinExistence type="inferred from homology"/>
<dbReference type="EMBL" id="JBHRVD010000001">
    <property type="protein sequence ID" value="MFC3324682.1"/>
    <property type="molecule type" value="Genomic_DNA"/>
</dbReference>
<evidence type="ECO:0000256" key="1">
    <source>
        <dbReference type="ARBA" id="ARBA00004651"/>
    </source>
</evidence>
<feature type="transmembrane region" description="Helical" evidence="8">
    <location>
        <begin position="226"/>
        <end position="250"/>
    </location>
</feature>
<evidence type="ECO:0000256" key="7">
    <source>
        <dbReference type="ARBA" id="ARBA00023136"/>
    </source>
</evidence>
<dbReference type="PANTHER" id="PTHR42929:SF1">
    <property type="entry name" value="INNER MEMBRANE ABC TRANSPORTER PERMEASE PROTEIN YDCU-RELATED"/>
    <property type="match status" value="1"/>
</dbReference>
<dbReference type="PROSITE" id="PS50928">
    <property type="entry name" value="ABC_TM1"/>
    <property type="match status" value="1"/>
</dbReference>
<keyword evidence="7 8" id="KW-0472">Membrane</keyword>
<feature type="transmembrane region" description="Helical" evidence="8">
    <location>
        <begin position="270"/>
        <end position="290"/>
    </location>
</feature>
<name>A0ABV7MTA9_9HYPH</name>
<evidence type="ECO:0000256" key="5">
    <source>
        <dbReference type="ARBA" id="ARBA00022692"/>
    </source>
</evidence>
<feature type="transmembrane region" description="Helical" evidence="8">
    <location>
        <begin position="21"/>
        <end position="44"/>
    </location>
</feature>
<feature type="transmembrane region" description="Helical" evidence="8">
    <location>
        <begin position="81"/>
        <end position="108"/>
    </location>
</feature>
<protein>
    <submittedName>
        <fullName evidence="10">ABC transporter permease</fullName>
    </submittedName>
</protein>
<dbReference type="Gene3D" id="1.10.3720.10">
    <property type="entry name" value="MetI-like"/>
    <property type="match status" value="1"/>
</dbReference>
<evidence type="ECO:0000256" key="6">
    <source>
        <dbReference type="ARBA" id="ARBA00022989"/>
    </source>
</evidence>
<evidence type="ECO:0000313" key="10">
    <source>
        <dbReference type="EMBL" id="MFC3324682.1"/>
    </source>
</evidence>
<evidence type="ECO:0000313" key="11">
    <source>
        <dbReference type="Proteomes" id="UP001595648"/>
    </source>
</evidence>
<feature type="transmembrane region" description="Helical" evidence="8">
    <location>
        <begin position="120"/>
        <end position="145"/>
    </location>
</feature>
<comment type="subcellular location">
    <subcellularLocation>
        <location evidence="1 8">Cell membrane</location>
        <topology evidence="1 8">Multi-pass membrane protein</topology>
    </subcellularLocation>
</comment>
<dbReference type="PANTHER" id="PTHR42929">
    <property type="entry name" value="INNER MEMBRANE ABC TRANSPORTER PERMEASE PROTEIN YDCU-RELATED-RELATED"/>
    <property type="match status" value="1"/>
</dbReference>
<evidence type="ECO:0000256" key="3">
    <source>
        <dbReference type="ARBA" id="ARBA00022448"/>
    </source>
</evidence>
<feature type="domain" description="ABC transmembrane type-1" evidence="9">
    <location>
        <begin position="85"/>
        <end position="291"/>
    </location>
</feature>
<evidence type="ECO:0000259" key="9">
    <source>
        <dbReference type="PROSITE" id="PS50928"/>
    </source>
</evidence>
<comment type="similarity">
    <text evidence="2">Belongs to the binding-protein-dependent transport system permease family. CysTW subfamily.</text>
</comment>
<dbReference type="Pfam" id="PF00528">
    <property type="entry name" value="BPD_transp_1"/>
    <property type="match status" value="1"/>
</dbReference>
<keyword evidence="5 8" id="KW-0812">Transmembrane</keyword>
<gene>
    <name evidence="10" type="ORF">ACFOJ9_23365</name>
</gene>
<dbReference type="InterPro" id="IPR000515">
    <property type="entry name" value="MetI-like"/>
</dbReference>
<dbReference type="CDD" id="cd06261">
    <property type="entry name" value="TM_PBP2"/>
    <property type="match status" value="1"/>
</dbReference>
<evidence type="ECO:0000256" key="2">
    <source>
        <dbReference type="ARBA" id="ARBA00007069"/>
    </source>
</evidence>
<sequence>MKAHTKSPSWPKIPTWNVLGLLPAHLIMLLTLIIPIGIIIVVSFSTRGPYGGFEYVFTTAPYKQLLFNEGWTGELEFNPQYLIVVARTLLLSAVTTSICLLLSFPVAYFIALQRPTIKVLLIYLVTLPFWVSMIVRVYSWIIILGKDGVIEKTLRGLGLVDNMDSLLFGNTAMLLGLVYSYIPLMILPIFASIEKLDPALIEASHDLYGNRLTTLRRVILPLTRPGMIAGAILVFVPSLGAVLEPTLLGGGKTMMMGNLIQLQFGGARNWPLGAAIAIVLMAAVMIFLIFQGLRSMRIEGLERAA</sequence>
<accession>A0ABV7MTA9</accession>